<feature type="domain" description="HTH tetR-type" evidence="6">
    <location>
        <begin position="19"/>
        <end position="79"/>
    </location>
</feature>
<dbReference type="InterPro" id="IPR009057">
    <property type="entry name" value="Homeodomain-like_sf"/>
</dbReference>
<dbReference type="Gene3D" id="1.10.357.10">
    <property type="entry name" value="Tetracycline Repressor, domain 2"/>
    <property type="match status" value="1"/>
</dbReference>
<protein>
    <submittedName>
        <fullName evidence="7">Transcriptional regulator, TetR family</fullName>
    </submittedName>
</protein>
<evidence type="ECO:0000256" key="1">
    <source>
        <dbReference type="ARBA" id="ARBA00022491"/>
    </source>
</evidence>
<proteinExistence type="predicted"/>
<dbReference type="PANTHER" id="PTHR30055">
    <property type="entry name" value="HTH-TYPE TRANSCRIPTIONAL REGULATOR RUTR"/>
    <property type="match status" value="1"/>
</dbReference>
<evidence type="ECO:0000256" key="3">
    <source>
        <dbReference type="ARBA" id="ARBA00023125"/>
    </source>
</evidence>
<dbReference type="RefSeq" id="WP_008589337.1">
    <property type="nucleotide sequence ID" value="NZ_FNOS01000003.1"/>
</dbReference>
<evidence type="ECO:0000259" key="6">
    <source>
        <dbReference type="PROSITE" id="PS50977"/>
    </source>
</evidence>
<evidence type="ECO:0000313" key="7">
    <source>
        <dbReference type="EMBL" id="SDX83789.1"/>
    </source>
</evidence>
<dbReference type="PANTHER" id="PTHR30055:SF175">
    <property type="entry name" value="HTH-TYPE TRANSCRIPTIONAL REPRESSOR KSTR2"/>
    <property type="match status" value="1"/>
</dbReference>
<name>A0A1H3F0R8_9BACI</name>
<dbReference type="EMBL" id="FNOS01000003">
    <property type="protein sequence ID" value="SDX83789.1"/>
    <property type="molecule type" value="Genomic_DNA"/>
</dbReference>
<reference evidence="7 8" key="1">
    <citation type="submission" date="2016-10" db="EMBL/GenBank/DDBJ databases">
        <authorList>
            <person name="Varghese N."/>
            <person name="Submissions S."/>
        </authorList>
    </citation>
    <scope>NUCLEOTIDE SEQUENCE [LARGE SCALE GENOMIC DNA]</scope>
    <source>
        <strain evidence="7 8">DSM 20748</strain>
    </source>
</reference>
<dbReference type="InterPro" id="IPR001647">
    <property type="entry name" value="HTH_TetR"/>
</dbReference>
<keyword evidence="2" id="KW-0805">Transcription regulation</keyword>
<dbReference type="Gene3D" id="1.10.10.60">
    <property type="entry name" value="Homeodomain-like"/>
    <property type="match status" value="1"/>
</dbReference>
<evidence type="ECO:0000256" key="5">
    <source>
        <dbReference type="PROSITE-ProRule" id="PRU00335"/>
    </source>
</evidence>
<evidence type="ECO:0000256" key="2">
    <source>
        <dbReference type="ARBA" id="ARBA00023015"/>
    </source>
</evidence>
<comment type="caution">
    <text evidence="7">The sequence shown here is derived from an EMBL/GenBank/DDBJ whole genome shotgun (WGS) entry which is preliminary data.</text>
</comment>
<dbReference type="Proteomes" id="UP000198647">
    <property type="component" value="Unassembled WGS sequence"/>
</dbReference>
<dbReference type="InterPro" id="IPR050109">
    <property type="entry name" value="HTH-type_TetR-like_transc_reg"/>
</dbReference>
<keyword evidence="4" id="KW-0804">Transcription</keyword>
<dbReference type="SUPFAM" id="SSF48498">
    <property type="entry name" value="Tetracyclin repressor-like, C-terminal domain"/>
    <property type="match status" value="1"/>
</dbReference>
<keyword evidence="8" id="KW-1185">Reference proteome</keyword>
<dbReference type="Pfam" id="PF00440">
    <property type="entry name" value="TetR_N"/>
    <property type="match status" value="1"/>
</dbReference>
<dbReference type="PRINTS" id="PR00455">
    <property type="entry name" value="HTHTETR"/>
</dbReference>
<organism evidence="7 8">
    <name type="scientific">Salimicrobium album</name>
    <dbReference type="NCBI Taxonomy" id="50717"/>
    <lineage>
        <taxon>Bacteria</taxon>
        <taxon>Bacillati</taxon>
        <taxon>Bacillota</taxon>
        <taxon>Bacilli</taxon>
        <taxon>Bacillales</taxon>
        <taxon>Bacillaceae</taxon>
        <taxon>Salimicrobium</taxon>
    </lineage>
</organism>
<evidence type="ECO:0000256" key="4">
    <source>
        <dbReference type="ARBA" id="ARBA00023163"/>
    </source>
</evidence>
<dbReference type="SUPFAM" id="SSF46689">
    <property type="entry name" value="Homeodomain-like"/>
    <property type="match status" value="1"/>
</dbReference>
<dbReference type="InterPro" id="IPR036271">
    <property type="entry name" value="Tet_transcr_reg_TetR-rel_C_sf"/>
</dbReference>
<sequence length="220" mass="25127">MPEGPKRSVGRPKVSEQKQPTYEAILQSASTLFMEYGYQRVSIDDVAGHSGVTKATVYYYYATKADLFTKTMEHTMEMISLQMEKILREETSLYNKLLRIADAHLKATFHIDMEGLMRETRSSLSEKQRKATKNAEEMLHTTLEKAFMDAVTSGEIPEVPLKFAVQTYVTLLRVGNYRDHANLPLFPTTEETAETLVTFYWNGLFARPLNNNTDTHPSEN</sequence>
<dbReference type="PROSITE" id="PS50977">
    <property type="entry name" value="HTH_TETR_2"/>
    <property type="match status" value="1"/>
</dbReference>
<feature type="DNA-binding region" description="H-T-H motif" evidence="5">
    <location>
        <begin position="42"/>
        <end position="61"/>
    </location>
</feature>
<evidence type="ECO:0000313" key="8">
    <source>
        <dbReference type="Proteomes" id="UP000198647"/>
    </source>
</evidence>
<keyword evidence="1" id="KW-0678">Repressor</keyword>
<gene>
    <name evidence="7" type="ORF">SAMN04488081_1438</name>
</gene>
<accession>A0A1H3F0R8</accession>
<keyword evidence="3 5" id="KW-0238">DNA-binding</keyword>